<sequence length="122" mass="13332">MPLENSKQALHAAPFSSHTHDMHAHTSPATQPPPNHQASIPYNKTNKQQTSTQHAYPARHVGGTAATARQATVYMHAYSVQHEQATPQPLHPPPRAGGRISCISGLTYLEAYYVRQHSSCST</sequence>
<dbReference type="GeneID" id="54303503"/>
<accession>A0A6A6BPG0</accession>
<dbReference type="EMBL" id="ML995477">
    <property type="protein sequence ID" value="KAF2145343.1"/>
    <property type="molecule type" value="Genomic_DNA"/>
</dbReference>
<organism evidence="2 3">
    <name type="scientific">Aplosporella prunicola CBS 121167</name>
    <dbReference type="NCBI Taxonomy" id="1176127"/>
    <lineage>
        <taxon>Eukaryota</taxon>
        <taxon>Fungi</taxon>
        <taxon>Dikarya</taxon>
        <taxon>Ascomycota</taxon>
        <taxon>Pezizomycotina</taxon>
        <taxon>Dothideomycetes</taxon>
        <taxon>Dothideomycetes incertae sedis</taxon>
        <taxon>Botryosphaeriales</taxon>
        <taxon>Aplosporellaceae</taxon>
        <taxon>Aplosporella</taxon>
    </lineage>
</organism>
<evidence type="ECO:0000313" key="3">
    <source>
        <dbReference type="Proteomes" id="UP000799438"/>
    </source>
</evidence>
<keyword evidence="3" id="KW-1185">Reference proteome</keyword>
<dbReference type="AlphaFoldDB" id="A0A6A6BPG0"/>
<protein>
    <submittedName>
        <fullName evidence="2">Uncharacterized protein</fullName>
    </submittedName>
</protein>
<gene>
    <name evidence="2" type="ORF">K452DRAFT_355826</name>
</gene>
<evidence type="ECO:0000256" key="1">
    <source>
        <dbReference type="SAM" id="MobiDB-lite"/>
    </source>
</evidence>
<proteinExistence type="predicted"/>
<feature type="compositionally biased region" description="Polar residues" evidence="1">
    <location>
        <begin position="36"/>
        <end position="54"/>
    </location>
</feature>
<dbReference type="Proteomes" id="UP000799438">
    <property type="component" value="Unassembled WGS sequence"/>
</dbReference>
<evidence type="ECO:0000313" key="2">
    <source>
        <dbReference type="EMBL" id="KAF2145343.1"/>
    </source>
</evidence>
<dbReference type="RefSeq" id="XP_033401055.1">
    <property type="nucleotide sequence ID" value="XM_033545997.1"/>
</dbReference>
<name>A0A6A6BPG0_9PEZI</name>
<feature type="region of interest" description="Disordered" evidence="1">
    <location>
        <begin position="16"/>
        <end position="56"/>
    </location>
</feature>
<reference evidence="2" key="1">
    <citation type="journal article" date="2020" name="Stud. Mycol.">
        <title>101 Dothideomycetes genomes: a test case for predicting lifestyles and emergence of pathogens.</title>
        <authorList>
            <person name="Haridas S."/>
            <person name="Albert R."/>
            <person name="Binder M."/>
            <person name="Bloem J."/>
            <person name="Labutti K."/>
            <person name="Salamov A."/>
            <person name="Andreopoulos B."/>
            <person name="Baker S."/>
            <person name="Barry K."/>
            <person name="Bills G."/>
            <person name="Bluhm B."/>
            <person name="Cannon C."/>
            <person name="Castanera R."/>
            <person name="Culley D."/>
            <person name="Daum C."/>
            <person name="Ezra D."/>
            <person name="Gonzalez J."/>
            <person name="Henrissat B."/>
            <person name="Kuo A."/>
            <person name="Liang C."/>
            <person name="Lipzen A."/>
            <person name="Lutzoni F."/>
            <person name="Magnuson J."/>
            <person name="Mondo S."/>
            <person name="Nolan M."/>
            <person name="Ohm R."/>
            <person name="Pangilinan J."/>
            <person name="Park H.-J."/>
            <person name="Ramirez L."/>
            <person name="Alfaro M."/>
            <person name="Sun H."/>
            <person name="Tritt A."/>
            <person name="Yoshinaga Y."/>
            <person name="Zwiers L.-H."/>
            <person name="Turgeon B."/>
            <person name="Goodwin S."/>
            <person name="Spatafora J."/>
            <person name="Crous P."/>
            <person name="Grigoriev I."/>
        </authorList>
    </citation>
    <scope>NUCLEOTIDE SEQUENCE</scope>
    <source>
        <strain evidence="2">CBS 121167</strain>
    </source>
</reference>